<sequence length="289" mass="30913">MMHAQAIVLASLFATSFAYYDTNPLIAWSSHSPNALSSLPKSSYTPDFLHSLLASENICDHDAVVFVSQAGLHASDLRSLSRSSTLAQKLGAAASSVELPYMRRSIDDPLTNVARAVAERCGARTLSVSCGEVGPHIAAGTREKHVVSLGMPTVDGSFGNRKQLMKEYVNLLSLDLETISSEFPKHLVVYAGWMSSLETRQELPDEESTSLEGTLLPPPVKGAAKAAPSDGGILKKYQLLTPGLIISLAVTFFVLVPIVFMGISSLASIQSPVRLDAPKGFSAVEKKNQ</sequence>
<evidence type="ECO:0000313" key="2">
    <source>
        <dbReference type="Proteomes" id="UP001055072"/>
    </source>
</evidence>
<organism evidence="1 2">
    <name type="scientific">Irpex rosettiformis</name>
    <dbReference type="NCBI Taxonomy" id="378272"/>
    <lineage>
        <taxon>Eukaryota</taxon>
        <taxon>Fungi</taxon>
        <taxon>Dikarya</taxon>
        <taxon>Basidiomycota</taxon>
        <taxon>Agaricomycotina</taxon>
        <taxon>Agaricomycetes</taxon>
        <taxon>Polyporales</taxon>
        <taxon>Irpicaceae</taxon>
        <taxon>Irpex</taxon>
    </lineage>
</organism>
<proteinExistence type="predicted"/>
<evidence type="ECO:0000313" key="1">
    <source>
        <dbReference type="EMBL" id="KAI0092475.1"/>
    </source>
</evidence>
<dbReference type="EMBL" id="MU274903">
    <property type="protein sequence ID" value="KAI0092475.1"/>
    <property type="molecule type" value="Genomic_DNA"/>
</dbReference>
<protein>
    <submittedName>
        <fullName evidence="1">Uncharacterized protein</fullName>
    </submittedName>
</protein>
<accession>A0ACB8UDX8</accession>
<gene>
    <name evidence="1" type="ORF">BDY19DRAFT_924543</name>
</gene>
<comment type="caution">
    <text evidence="1">The sequence shown here is derived from an EMBL/GenBank/DDBJ whole genome shotgun (WGS) entry which is preliminary data.</text>
</comment>
<reference evidence="1" key="1">
    <citation type="journal article" date="2021" name="Environ. Microbiol.">
        <title>Gene family expansions and transcriptome signatures uncover fungal adaptations to wood decay.</title>
        <authorList>
            <person name="Hage H."/>
            <person name="Miyauchi S."/>
            <person name="Viragh M."/>
            <person name="Drula E."/>
            <person name="Min B."/>
            <person name="Chaduli D."/>
            <person name="Navarro D."/>
            <person name="Favel A."/>
            <person name="Norest M."/>
            <person name="Lesage-Meessen L."/>
            <person name="Balint B."/>
            <person name="Merenyi Z."/>
            <person name="de Eugenio L."/>
            <person name="Morin E."/>
            <person name="Martinez A.T."/>
            <person name="Baldrian P."/>
            <person name="Stursova M."/>
            <person name="Martinez M.J."/>
            <person name="Novotny C."/>
            <person name="Magnuson J.K."/>
            <person name="Spatafora J.W."/>
            <person name="Maurice S."/>
            <person name="Pangilinan J."/>
            <person name="Andreopoulos W."/>
            <person name="LaButti K."/>
            <person name="Hundley H."/>
            <person name="Na H."/>
            <person name="Kuo A."/>
            <person name="Barry K."/>
            <person name="Lipzen A."/>
            <person name="Henrissat B."/>
            <person name="Riley R."/>
            <person name="Ahrendt S."/>
            <person name="Nagy L.G."/>
            <person name="Grigoriev I.V."/>
            <person name="Martin F."/>
            <person name="Rosso M.N."/>
        </authorList>
    </citation>
    <scope>NUCLEOTIDE SEQUENCE</scope>
    <source>
        <strain evidence="1">CBS 384.51</strain>
    </source>
</reference>
<name>A0ACB8UDX8_9APHY</name>
<keyword evidence="2" id="KW-1185">Reference proteome</keyword>
<dbReference type="Proteomes" id="UP001055072">
    <property type="component" value="Unassembled WGS sequence"/>
</dbReference>